<dbReference type="KEGG" id="dfa:DFA_08995"/>
<evidence type="ECO:0000313" key="1">
    <source>
        <dbReference type="EMBL" id="EGG16457.1"/>
    </source>
</evidence>
<accession>F4Q6E7</accession>
<dbReference type="GeneID" id="14868456"/>
<organism evidence="1 2">
    <name type="scientific">Cavenderia fasciculata</name>
    <name type="common">Slime mold</name>
    <name type="synonym">Dictyostelium fasciculatum</name>
    <dbReference type="NCBI Taxonomy" id="261658"/>
    <lineage>
        <taxon>Eukaryota</taxon>
        <taxon>Amoebozoa</taxon>
        <taxon>Evosea</taxon>
        <taxon>Eumycetozoa</taxon>
        <taxon>Dictyostelia</taxon>
        <taxon>Acytosteliales</taxon>
        <taxon>Cavenderiaceae</taxon>
        <taxon>Cavenderia</taxon>
    </lineage>
</organism>
<dbReference type="EMBL" id="GL883023">
    <property type="protein sequence ID" value="EGG16457.1"/>
    <property type="molecule type" value="Genomic_DNA"/>
</dbReference>
<dbReference type="SUPFAM" id="SSF48403">
    <property type="entry name" value="Ankyrin repeat"/>
    <property type="match status" value="1"/>
</dbReference>
<dbReference type="PANTHER" id="PTHR46586:SF3">
    <property type="entry name" value="ANKYRIN REPEAT-CONTAINING PROTEIN"/>
    <property type="match status" value="1"/>
</dbReference>
<dbReference type="Gene3D" id="1.25.40.20">
    <property type="entry name" value="Ankyrin repeat-containing domain"/>
    <property type="match status" value="1"/>
</dbReference>
<dbReference type="InterPro" id="IPR052050">
    <property type="entry name" value="SecEffector_AnkRepeat"/>
</dbReference>
<dbReference type="PANTHER" id="PTHR46586">
    <property type="entry name" value="ANKYRIN REPEAT-CONTAINING PROTEIN"/>
    <property type="match status" value="1"/>
</dbReference>
<protein>
    <recommendedName>
        <fullName evidence="3">Ankyrin repeat-containing protein</fullName>
    </recommendedName>
</protein>
<dbReference type="AlphaFoldDB" id="F4Q6E7"/>
<proteinExistence type="predicted"/>
<sequence length="291" mass="34041">MFHYYGRKKKSTIIDVLKSKVITTQIFKRDDKDYQLSIERLKIGRDRVNNLEAQKILKRMIRYKGREINNSVDVQDYMIAKFAMPYDYIKHYLPSTMHQIKDWYDDVNEHFQVYHRTLAIDRYVQHPNATLDTLKKLIDWHPSFKPSNVSVEKAALQGHIEIIQYLDTNYPLHLPLHIPLHLDQHHIYSLNTFHNAAKSGCLELVKFIWSSPRFDQQGAKSHLAIYGAIENEHLQVVEWLYKHAPSTQHAADQWSFSGMELACQNDHLDVIQSLDKHKSTISAGAIYTLCA</sequence>
<name>F4Q6E7_CACFS</name>
<gene>
    <name evidence="1" type="ORF">DFA_08995</name>
</gene>
<dbReference type="Proteomes" id="UP000007797">
    <property type="component" value="Unassembled WGS sequence"/>
</dbReference>
<evidence type="ECO:0000313" key="2">
    <source>
        <dbReference type="Proteomes" id="UP000007797"/>
    </source>
</evidence>
<reference evidence="2" key="1">
    <citation type="journal article" date="2011" name="Genome Res.">
        <title>Phylogeny-wide analysis of social amoeba genomes highlights ancient origins for complex intercellular communication.</title>
        <authorList>
            <person name="Heidel A.J."/>
            <person name="Lawal H.M."/>
            <person name="Felder M."/>
            <person name="Schilde C."/>
            <person name="Helps N.R."/>
            <person name="Tunggal B."/>
            <person name="Rivero F."/>
            <person name="John U."/>
            <person name="Schleicher M."/>
            <person name="Eichinger L."/>
            <person name="Platzer M."/>
            <person name="Noegel A.A."/>
            <person name="Schaap P."/>
            <person name="Gloeckner G."/>
        </authorList>
    </citation>
    <scope>NUCLEOTIDE SEQUENCE [LARGE SCALE GENOMIC DNA]</scope>
    <source>
        <strain evidence="2">SH3</strain>
    </source>
</reference>
<keyword evidence="2" id="KW-1185">Reference proteome</keyword>
<evidence type="ECO:0008006" key="3">
    <source>
        <dbReference type="Google" id="ProtNLM"/>
    </source>
</evidence>
<dbReference type="InterPro" id="IPR036770">
    <property type="entry name" value="Ankyrin_rpt-contain_sf"/>
</dbReference>
<dbReference type="RefSeq" id="XP_004354857.1">
    <property type="nucleotide sequence ID" value="XM_004354805.1"/>
</dbReference>